<dbReference type="Gene3D" id="3.60.130.10">
    <property type="entry name" value="Clavaminate synthase-like"/>
    <property type="match status" value="1"/>
</dbReference>
<dbReference type="GO" id="GO:0016491">
    <property type="term" value="F:oxidoreductase activity"/>
    <property type="evidence" value="ECO:0007669"/>
    <property type="project" value="UniProtKB-KW"/>
</dbReference>
<dbReference type="OMA" id="WIDSQVP"/>
<sequence>MKPPAPARLQQVHIPLSGGGYEPISSLDSRNAVYDLDDEAIQESLLQFCSAKSWNNSSRSAFMPGPILVSSEHQRQWKELNDALVSAMTDIVERWWTDSVSRFPERMPLEPAEEDLLRWIDSQVPDMIPSYRKCRGSWRPDFLIEEHNEGAPGSIENFRISEINARFSFNGLMYAACGQRALEEQGIADGSNGLVGATEPAKMIGGILSLFDPNLPLHLLKGDEPGIDIHMVVELLSARFGISPRFVLPTDLRLVPNPEDKNGYRLCCVVRESKLQETERLSSLIYHNGEALEEIHQVGLELHQRELRALSPEMLRQISLRCFNDMRTILLVHDKRMLGIVRQELDSLIERNTITPAQAKTLNKGIADTLLPGSSELERFIEYCKRNPGLKNGYILKPVRSGKGEGIVFGEDLDAAEWASRLEDLRSSMLGPGTCIVQRRVNPVRYDVVLEATGEVARYPLVGTYHSIQEISRAVPHLVANDLRHASHPSHITDVSNTLRHTGILKVSLKFEDDSSHYLQQLMIGLHKHHGHGLPITHSASRGWFWDIRPNSTTFQTPSHQARSETMEEFPWHTDCSYEEAPPRYFALQVLREDQCGGGTLSVMNVGRLSSLLSTSTCTALLRPEYRITVPPEFVKCDTKHHVVGGLMATDAKEVPSMVRFREDIVTPLTAEAALALQELKNCLLGQKVQAETLQLTSDCLPRGSVILMDNYRWLHARSHVRDPVRHLRRVRWDARPFPTSLNDSSIVQ</sequence>
<dbReference type="VEuPathDB" id="FungiDB:M747DRAFT_347888"/>
<dbReference type="EMBL" id="BCMY01000008">
    <property type="protein sequence ID" value="GAQ42840.1"/>
    <property type="molecule type" value="Genomic_DNA"/>
</dbReference>
<dbReference type="VEuPathDB" id="FungiDB:An14g03230"/>
<gene>
    <name evidence="2" type="ORF">ABL_05501</name>
</gene>
<protein>
    <recommendedName>
        <fullName evidence="4">Clavaminate synthase-like protein</fullName>
    </recommendedName>
</protein>
<accession>A0A100IKD4</accession>
<evidence type="ECO:0000313" key="2">
    <source>
        <dbReference type="EMBL" id="GAQ42840.1"/>
    </source>
</evidence>
<dbReference type="AlphaFoldDB" id="A0A100IKD4"/>
<organism evidence="2 3">
    <name type="scientific">Aspergillus niger</name>
    <dbReference type="NCBI Taxonomy" id="5061"/>
    <lineage>
        <taxon>Eukaryota</taxon>
        <taxon>Fungi</taxon>
        <taxon>Dikarya</taxon>
        <taxon>Ascomycota</taxon>
        <taxon>Pezizomycotina</taxon>
        <taxon>Eurotiomycetes</taxon>
        <taxon>Eurotiomycetidae</taxon>
        <taxon>Eurotiales</taxon>
        <taxon>Aspergillaceae</taxon>
        <taxon>Aspergillus</taxon>
        <taxon>Aspergillus subgen. Circumdati</taxon>
    </lineage>
</organism>
<reference evidence="3" key="1">
    <citation type="journal article" date="2016" name="Genome Announc.">
        <title>Draft genome sequence of Aspergillus niger strain An76.</title>
        <authorList>
            <person name="Gong W."/>
            <person name="Cheng Z."/>
            <person name="Zhang H."/>
            <person name="Liu L."/>
            <person name="Gao P."/>
            <person name="Wang L."/>
        </authorList>
    </citation>
    <scope>NUCLEOTIDE SEQUENCE [LARGE SCALE GENOMIC DNA]</scope>
    <source>
        <strain evidence="3">An76</strain>
    </source>
</reference>
<dbReference type="VEuPathDB" id="FungiDB:ATCC64974_26040"/>
<comment type="caution">
    <text evidence="2">The sequence shown here is derived from an EMBL/GenBank/DDBJ whole genome shotgun (WGS) entry which is preliminary data.</text>
</comment>
<evidence type="ECO:0000256" key="1">
    <source>
        <dbReference type="ARBA" id="ARBA00023002"/>
    </source>
</evidence>
<name>A0A100IKD4_ASPNG</name>
<dbReference type="OrthoDB" id="2117718at2759"/>
<proteinExistence type="predicted"/>
<dbReference type="VEuPathDB" id="FungiDB:M747DRAFT_312487"/>
<evidence type="ECO:0008006" key="4">
    <source>
        <dbReference type="Google" id="ProtNLM"/>
    </source>
</evidence>
<dbReference type="VEuPathDB" id="FungiDB:An13g03440"/>
<keyword evidence="1" id="KW-0560">Oxidoreductase</keyword>
<dbReference type="Proteomes" id="UP000068243">
    <property type="component" value="Unassembled WGS sequence"/>
</dbReference>
<dbReference type="VEuPathDB" id="FungiDB:ASPNIDRAFT2_1130944"/>
<dbReference type="SUPFAM" id="SSF56059">
    <property type="entry name" value="Glutathione synthetase ATP-binding domain-like"/>
    <property type="match status" value="1"/>
</dbReference>
<dbReference type="SUPFAM" id="SSF51197">
    <property type="entry name" value="Clavaminate synthase-like"/>
    <property type="match status" value="1"/>
</dbReference>
<dbReference type="VEuPathDB" id="FungiDB:ASPNIDRAFT2_1131485"/>
<evidence type="ECO:0000313" key="3">
    <source>
        <dbReference type="Proteomes" id="UP000068243"/>
    </source>
</evidence>
<dbReference type="InterPro" id="IPR042098">
    <property type="entry name" value="TauD-like_sf"/>
</dbReference>